<organism evidence="1 2">
    <name type="scientific">Apiospora arundinis</name>
    <dbReference type="NCBI Taxonomy" id="335852"/>
    <lineage>
        <taxon>Eukaryota</taxon>
        <taxon>Fungi</taxon>
        <taxon>Dikarya</taxon>
        <taxon>Ascomycota</taxon>
        <taxon>Pezizomycotina</taxon>
        <taxon>Sordariomycetes</taxon>
        <taxon>Xylariomycetidae</taxon>
        <taxon>Amphisphaeriales</taxon>
        <taxon>Apiosporaceae</taxon>
        <taxon>Apiospora</taxon>
    </lineage>
</organism>
<proteinExistence type="predicted"/>
<comment type="caution">
    <text evidence="1">The sequence shown here is derived from an EMBL/GenBank/DDBJ whole genome shotgun (WGS) entry which is preliminary data.</text>
</comment>
<name>A0ABR2IF64_9PEZI</name>
<sequence length="399" mass="44183">MAAQHRQHQGGHYQGMAGQQQEARVGFTVQVSYMLAAIRDDIPENWDNWRHGQLPPPLMYPTATFKDEDVGRVFATNYIGALITQAVAAYSQDPQAAGGGGWRIDVADDERVSPPERLRCSIPAGNRWLMVRLTSPVMWADNTANFRYLRHVFGSLAEALDLQTPEGCGMTVSVGVAPRAFSLPELRKLAAGFLVTEPLLATLPCRTPEFVSNTTEIQGEKLDESYGHVKDAPEITHNSNPPLHSQLFNYHRVIYRDALQRRQPPPTLPLRTTFDRLMAASSPEEVRSLVVSSLPDPPAYDLSETVFACKQLPATTDADSVAVWCALVTGLARLFLAESEQGHQTLLNICEFAQENPGHFDVFDVLQTTNLSSIAESIQRRMIEKANLLPWANPPSRGL</sequence>
<gene>
    <name evidence="1" type="ORF">PGQ11_008442</name>
</gene>
<reference evidence="1 2" key="1">
    <citation type="journal article" date="2024" name="IMA Fungus">
        <title>Apiospora arundinis, a panoply of carbohydrate-active enzymes and secondary metabolites.</title>
        <authorList>
            <person name="Sorensen T."/>
            <person name="Petersen C."/>
            <person name="Muurmann A.T."/>
            <person name="Christiansen J.V."/>
            <person name="Brundto M.L."/>
            <person name="Overgaard C.K."/>
            <person name="Boysen A.T."/>
            <person name="Wollenberg R.D."/>
            <person name="Larsen T.O."/>
            <person name="Sorensen J.L."/>
            <person name="Nielsen K.L."/>
            <person name="Sondergaard T.E."/>
        </authorList>
    </citation>
    <scope>NUCLEOTIDE SEQUENCE [LARGE SCALE GENOMIC DNA]</scope>
    <source>
        <strain evidence="1 2">AAU 773</strain>
    </source>
</reference>
<keyword evidence="2" id="KW-1185">Reference proteome</keyword>
<accession>A0ABR2IF64</accession>
<protein>
    <submittedName>
        <fullName evidence="1">Uncharacterized protein</fullName>
    </submittedName>
</protein>
<dbReference type="Proteomes" id="UP001390339">
    <property type="component" value="Unassembled WGS sequence"/>
</dbReference>
<evidence type="ECO:0000313" key="1">
    <source>
        <dbReference type="EMBL" id="KAK8862207.1"/>
    </source>
</evidence>
<evidence type="ECO:0000313" key="2">
    <source>
        <dbReference type="Proteomes" id="UP001390339"/>
    </source>
</evidence>
<dbReference type="EMBL" id="JAPCWZ010000005">
    <property type="protein sequence ID" value="KAK8862207.1"/>
    <property type="molecule type" value="Genomic_DNA"/>
</dbReference>